<feature type="compositionally biased region" description="Acidic residues" evidence="1">
    <location>
        <begin position="191"/>
        <end position="205"/>
    </location>
</feature>
<sequence length="257" mass="27957">MSVGKEPWIGTKVKVVCSHFKGSTSTVHEVSLDWSSTPKSGLLLKVELDLFQVHQTQPIQEMDYSFVVELKLQKFLNSWHPLGHGHEFWPPLISPDSTSVKSQESIPVKSPDSSSLLSPELPSSTGSTPSPCNPNVMPMSLILQRMAPPRRRAKSPVPLPLDLEPEPEIQEEEAKVQEEDSPGSDGGVVQEEPDEKESSAEAENETESKGKPEIVAPPSQKTSVGETSSTPSDELTPTSFTTLQTGATHGGDQRWGL</sequence>
<dbReference type="KEGG" id="more:E1B28_009842"/>
<proteinExistence type="predicted"/>
<evidence type="ECO:0000313" key="2">
    <source>
        <dbReference type="EMBL" id="KAG7090752.1"/>
    </source>
</evidence>
<feature type="region of interest" description="Disordered" evidence="1">
    <location>
        <begin position="99"/>
        <end position="257"/>
    </location>
</feature>
<organism evidence="2 3">
    <name type="scientific">Marasmius oreades</name>
    <name type="common">fairy-ring Marasmius</name>
    <dbReference type="NCBI Taxonomy" id="181124"/>
    <lineage>
        <taxon>Eukaryota</taxon>
        <taxon>Fungi</taxon>
        <taxon>Dikarya</taxon>
        <taxon>Basidiomycota</taxon>
        <taxon>Agaricomycotina</taxon>
        <taxon>Agaricomycetes</taxon>
        <taxon>Agaricomycetidae</taxon>
        <taxon>Agaricales</taxon>
        <taxon>Marasmiineae</taxon>
        <taxon>Marasmiaceae</taxon>
        <taxon>Marasmius</taxon>
    </lineage>
</organism>
<dbReference type="EMBL" id="CM032186">
    <property type="protein sequence ID" value="KAG7090752.1"/>
    <property type="molecule type" value="Genomic_DNA"/>
</dbReference>
<dbReference type="OrthoDB" id="3125906at2759"/>
<evidence type="ECO:0000256" key="1">
    <source>
        <dbReference type="SAM" id="MobiDB-lite"/>
    </source>
</evidence>
<feature type="compositionally biased region" description="Low complexity" evidence="1">
    <location>
        <begin position="110"/>
        <end position="130"/>
    </location>
</feature>
<dbReference type="GeneID" id="66078918"/>
<comment type="caution">
    <text evidence="2">The sequence shown here is derived from an EMBL/GenBank/DDBJ whole genome shotgun (WGS) entry which is preliminary data.</text>
</comment>
<dbReference type="Proteomes" id="UP001049176">
    <property type="component" value="Chromosome 6"/>
</dbReference>
<gene>
    <name evidence="2" type="ORF">E1B28_009842</name>
</gene>
<accession>A0A9P7UQI8</accession>
<dbReference type="RefSeq" id="XP_043007222.1">
    <property type="nucleotide sequence ID" value="XM_043154765.1"/>
</dbReference>
<feature type="compositionally biased region" description="Polar residues" evidence="1">
    <location>
        <begin position="219"/>
        <end position="247"/>
    </location>
</feature>
<name>A0A9P7UQI8_9AGAR</name>
<reference evidence="2" key="1">
    <citation type="journal article" date="2021" name="Genome Biol. Evol.">
        <title>The assembled and annotated genome of the fairy-ring fungus Marasmius oreades.</title>
        <authorList>
            <person name="Hiltunen M."/>
            <person name="Ament-Velasquez S.L."/>
            <person name="Johannesson H."/>
        </authorList>
    </citation>
    <scope>NUCLEOTIDE SEQUENCE</scope>
    <source>
        <strain evidence="2">03SP1</strain>
    </source>
</reference>
<evidence type="ECO:0000313" key="3">
    <source>
        <dbReference type="Proteomes" id="UP001049176"/>
    </source>
</evidence>
<protein>
    <submittedName>
        <fullName evidence="2">Uncharacterized protein</fullName>
    </submittedName>
</protein>
<dbReference type="AlphaFoldDB" id="A0A9P7UQI8"/>
<keyword evidence="3" id="KW-1185">Reference proteome</keyword>